<dbReference type="GO" id="GO:0009249">
    <property type="term" value="P:protein lipoylation"/>
    <property type="evidence" value="ECO:0007669"/>
    <property type="project" value="UniProtKB-ARBA"/>
</dbReference>
<evidence type="ECO:0000256" key="2">
    <source>
        <dbReference type="ARBA" id="ARBA00005124"/>
    </source>
</evidence>
<evidence type="ECO:0000313" key="10">
    <source>
        <dbReference type="Proteomes" id="UP000315399"/>
    </source>
</evidence>
<evidence type="ECO:0000256" key="3">
    <source>
        <dbReference type="ARBA" id="ARBA00012367"/>
    </source>
</evidence>
<evidence type="ECO:0000256" key="4">
    <source>
        <dbReference type="ARBA" id="ARBA00022598"/>
    </source>
</evidence>
<dbReference type="AlphaFoldDB" id="A0A523BB68"/>
<protein>
    <recommendedName>
        <fullName evidence="3">lipoate--protein ligase</fullName>
        <ecNumber evidence="3">6.3.1.20</ecNumber>
    </recommendedName>
</protein>
<keyword evidence="4" id="KW-0436">Ligase</keyword>
<dbReference type="SUPFAM" id="SSF82649">
    <property type="entry name" value="SufE/NifU"/>
    <property type="match status" value="1"/>
</dbReference>
<dbReference type="UniPathway" id="UPA00537">
    <property type="reaction ID" value="UER00594"/>
</dbReference>
<comment type="pathway">
    <text evidence="2">Protein modification; protein lipoylation via exogenous pathway; protein N(6)-(lipoyl)lysine from lipoate: step 1/2.</text>
</comment>
<keyword evidence="6" id="KW-0067">ATP-binding</keyword>
<evidence type="ECO:0000256" key="5">
    <source>
        <dbReference type="ARBA" id="ARBA00022741"/>
    </source>
</evidence>
<dbReference type="Proteomes" id="UP000315399">
    <property type="component" value="Unassembled WGS sequence"/>
</dbReference>
<proteinExistence type="predicted"/>
<dbReference type="GO" id="GO:0016979">
    <property type="term" value="F:lipoate-protein ligase activity"/>
    <property type="evidence" value="ECO:0007669"/>
    <property type="project" value="UniProtKB-EC"/>
</dbReference>
<evidence type="ECO:0000256" key="6">
    <source>
        <dbReference type="ARBA" id="ARBA00022840"/>
    </source>
</evidence>
<name>A0A523BB68_9CREN</name>
<evidence type="ECO:0000256" key="1">
    <source>
        <dbReference type="ARBA" id="ARBA00005085"/>
    </source>
</evidence>
<accession>A0A523BB68</accession>
<gene>
    <name evidence="9" type="ORF">DSO08_04605</name>
</gene>
<dbReference type="EC" id="6.3.1.20" evidence="3"/>
<evidence type="ECO:0000259" key="8">
    <source>
        <dbReference type="Pfam" id="PF10437"/>
    </source>
</evidence>
<comment type="catalytic activity">
    <reaction evidence="7">
        <text>L-lysyl-[lipoyl-carrier protein] + (R)-lipoate + ATP = N(6)-[(R)-lipoyl]-L-lysyl-[lipoyl-carrier protein] + AMP + diphosphate + H(+)</text>
        <dbReference type="Rhea" id="RHEA:49288"/>
        <dbReference type="Rhea" id="RHEA-COMP:10500"/>
        <dbReference type="Rhea" id="RHEA-COMP:10502"/>
        <dbReference type="ChEBI" id="CHEBI:15378"/>
        <dbReference type="ChEBI" id="CHEBI:29969"/>
        <dbReference type="ChEBI" id="CHEBI:30616"/>
        <dbReference type="ChEBI" id="CHEBI:33019"/>
        <dbReference type="ChEBI" id="CHEBI:83088"/>
        <dbReference type="ChEBI" id="CHEBI:83099"/>
        <dbReference type="ChEBI" id="CHEBI:456215"/>
        <dbReference type="EC" id="6.3.1.20"/>
    </reaction>
</comment>
<sequence>MGLSGGRLVEIIGVKKVKGGKLLKVLVIEEGGTIKEAKISGDFFVHPEEAIDEIEGCLKGADISRVREVLRDFAKRRTVRTVGFTLEDIAEIIEGRGGRAQL</sequence>
<dbReference type="EMBL" id="QNVH01000045">
    <property type="protein sequence ID" value="TDA38183.1"/>
    <property type="molecule type" value="Genomic_DNA"/>
</dbReference>
<dbReference type="GO" id="GO:0005524">
    <property type="term" value="F:ATP binding"/>
    <property type="evidence" value="ECO:0007669"/>
    <property type="project" value="UniProtKB-KW"/>
</dbReference>
<dbReference type="Gene3D" id="3.30.390.50">
    <property type="entry name" value="CO dehydrogenase flavoprotein, C-terminal domain"/>
    <property type="match status" value="1"/>
</dbReference>
<organism evidence="9 10">
    <name type="scientific">Thermoproteota archaeon</name>
    <dbReference type="NCBI Taxonomy" id="2056631"/>
    <lineage>
        <taxon>Archaea</taxon>
        <taxon>Thermoproteota</taxon>
    </lineage>
</organism>
<evidence type="ECO:0000313" key="9">
    <source>
        <dbReference type="EMBL" id="TDA38183.1"/>
    </source>
</evidence>
<keyword evidence="5" id="KW-0547">Nucleotide-binding</keyword>
<evidence type="ECO:0000256" key="7">
    <source>
        <dbReference type="ARBA" id="ARBA00048037"/>
    </source>
</evidence>
<dbReference type="InterPro" id="IPR019491">
    <property type="entry name" value="Lipoate_protein_ligase_C"/>
</dbReference>
<reference evidence="9 10" key="1">
    <citation type="journal article" date="2019" name="Nat. Microbiol.">
        <title>Expanding anaerobic alkane metabolism in the domain of Archaea.</title>
        <authorList>
            <person name="Wang Y."/>
            <person name="Wegener G."/>
            <person name="Hou J."/>
            <person name="Wang F."/>
            <person name="Xiao X."/>
        </authorList>
    </citation>
    <scope>NUCLEOTIDE SEQUENCE [LARGE SCALE GENOMIC DNA]</scope>
    <source>
        <strain evidence="9">WYZ-LMO10</strain>
    </source>
</reference>
<comment type="caution">
    <text evidence="9">The sequence shown here is derived from an EMBL/GenBank/DDBJ whole genome shotgun (WGS) entry which is preliminary data.</text>
</comment>
<dbReference type="Pfam" id="PF10437">
    <property type="entry name" value="Lip_prot_lig_C"/>
    <property type="match status" value="1"/>
</dbReference>
<comment type="pathway">
    <text evidence="1">Protein modification; protein lipoylation via exogenous pathway; protein N(6)-(lipoyl)lysine from lipoate: step 2/2.</text>
</comment>
<feature type="domain" description="Lipoate protein ligase C-terminal" evidence="8">
    <location>
        <begin position="29"/>
        <end position="93"/>
    </location>
</feature>